<sequence>MFAVREVPQSSTGFSPFDLFFSHKPRGLLDITREAWEEQPCPHRTLIEHVGAMSDRMKAVYPIVREHMETVQRQQQASYNRPAQPQAFKPGDQLLVLVPTVECKFLATWQGPYEVIERICEVNYKVRQPGKRKPVQIYHINLLKKWHARDVLFSCLPHRESKVASREEVQVGPDLASHQRQQTVELLDRNQDFFSATPGHTHVVQHESCTIPGKTVNQRPYRIPEAQKAAIQDESRMVKWNPATQEMFSNLKQAMCSRLILMVPDFRQKFVVQVDASEVDLAMVLSQTHEGMASTIEMQMQLSPGGMPSTPPSPCRGRQA</sequence>
<comment type="caution">
    <text evidence="3">The sequence shown here is derived from an EMBL/GenBank/DDBJ whole genome shotgun (WGS) entry which is preliminary data.</text>
</comment>
<evidence type="ECO:0000259" key="1">
    <source>
        <dbReference type="Pfam" id="PF17919"/>
    </source>
</evidence>
<feature type="domain" description="Integrase p58-like C-terminal" evidence="2">
    <location>
        <begin position="111"/>
        <end position="145"/>
    </location>
</feature>
<evidence type="ECO:0000313" key="3">
    <source>
        <dbReference type="EMBL" id="KAJ8333975.1"/>
    </source>
</evidence>
<name>A0A9Q1IB46_SYNKA</name>
<reference evidence="3" key="1">
    <citation type="journal article" date="2023" name="Science">
        <title>Genome structures resolve the early diversification of teleost fishes.</title>
        <authorList>
            <person name="Parey E."/>
            <person name="Louis A."/>
            <person name="Montfort J."/>
            <person name="Bouchez O."/>
            <person name="Roques C."/>
            <person name="Iampietro C."/>
            <person name="Lluch J."/>
            <person name="Castinel A."/>
            <person name="Donnadieu C."/>
            <person name="Desvignes T."/>
            <person name="Floi Bucao C."/>
            <person name="Jouanno E."/>
            <person name="Wen M."/>
            <person name="Mejri S."/>
            <person name="Dirks R."/>
            <person name="Jansen H."/>
            <person name="Henkel C."/>
            <person name="Chen W.J."/>
            <person name="Zahm M."/>
            <person name="Cabau C."/>
            <person name="Klopp C."/>
            <person name="Thompson A.W."/>
            <person name="Robinson-Rechavi M."/>
            <person name="Braasch I."/>
            <person name="Lecointre G."/>
            <person name="Bobe J."/>
            <person name="Postlethwait J.H."/>
            <person name="Berthelot C."/>
            <person name="Roest Crollius H."/>
            <person name="Guiguen Y."/>
        </authorList>
    </citation>
    <scope>NUCLEOTIDE SEQUENCE</scope>
    <source>
        <strain evidence="3">WJC10195</strain>
    </source>
</reference>
<dbReference type="OrthoDB" id="10000497at2759"/>
<protein>
    <recommendedName>
        <fullName evidence="5">Reverse transcriptase/retrotransposon-derived protein RNase H-like domain-containing protein</fullName>
    </recommendedName>
</protein>
<dbReference type="Proteomes" id="UP001152622">
    <property type="component" value="Chromosome 22"/>
</dbReference>
<proteinExistence type="predicted"/>
<dbReference type="InterPro" id="IPR041577">
    <property type="entry name" value="RT_RNaseH_2"/>
</dbReference>
<evidence type="ECO:0000313" key="4">
    <source>
        <dbReference type="Proteomes" id="UP001152622"/>
    </source>
</evidence>
<dbReference type="PANTHER" id="PTHR37984:SF15">
    <property type="entry name" value="INTEGRASE CATALYTIC DOMAIN-CONTAINING PROTEIN"/>
    <property type="match status" value="1"/>
</dbReference>
<gene>
    <name evidence="3" type="ORF">SKAU_G00412940</name>
</gene>
<dbReference type="SUPFAM" id="SSF56672">
    <property type="entry name" value="DNA/RNA polymerases"/>
    <property type="match status" value="1"/>
</dbReference>
<dbReference type="EMBL" id="JAINUF010000022">
    <property type="protein sequence ID" value="KAJ8333975.1"/>
    <property type="molecule type" value="Genomic_DNA"/>
</dbReference>
<dbReference type="AlphaFoldDB" id="A0A9Q1IB46"/>
<dbReference type="InterPro" id="IPR043502">
    <property type="entry name" value="DNA/RNA_pol_sf"/>
</dbReference>
<evidence type="ECO:0000259" key="2">
    <source>
        <dbReference type="Pfam" id="PF22938"/>
    </source>
</evidence>
<dbReference type="Pfam" id="PF22938">
    <property type="entry name" value="Integrase_p58_C"/>
    <property type="match status" value="1"/>
</dbReference>
<keyword evidence="4" id="KW-1185">Reference proteome</keyword>
<organism evidence="3 4">
    <name type="scientific">Synaphobranchus kaupii</name>
    <name type="common">Kaup's arrowtooth eel</name>
    <dbReference type="NCBI Taxonomy" id="118154"/>
    <lineage>
        <taxon>Eukaryota</taxon>
        <taxon>Metazoa</taxon>
        <taxon>Chordata</taxon>
        <taxon>Craniata</taxon>
        <taxon>Vertebrata</taxon>
        <taxon>Euteleostomi</taxon>
        <taxon>Actinopterygii</taxon>
        <taxon>Neopterygii</taxon>
        <taxon>Teleostei</taxon>
        <taxon>Anguilliformes</taxon>
        <taxon>Synaphobranchidae</taxon>
        <taxon>Synaphobranchus</taxon>
    </lineage>
</organism>
<accession>A0A9Q1IB46</accession>
<dbReference type="InterPro" id="IPR054465">
    <property type="entry name" value="Integrase_p58-like_C"/>
</dbReference>
<dbReference type="Pfam" id="PF17919">
    <property type="entry name" value="RT_RNaseH_2"/>
    <property type="match status" value="1"/>
</dbReference>
<dbReference type="PANTHER" id="PTHR37984">
    <property type="entry name" value="PROTEIN CBG26694"/>
    <property type="match status" value="1"/>
</dbReference>
<evidence type="ECO:0008006" key="5">
    <source>
        <dbReference type="Google" id="ProtNLM"/>
    </source>
</evidence>
<dbReference type="InterPro" id="IPR050951">
    <property type="entry name" value="Retrovirus_Pol_polyprotein"/>
</dbReference>
<feature type="domain" description="Reverse transcriptase/retrotransposon-derived protein RNase H-like" evidence="1">
    <location>
        <begin position="240"/>
        <end position="291"/>
    </location>
</feature>